<organism evidence="1 2">
    <name type="scientific">Filimonas lacunae</name>
    <dbReference type="NCBI Taxonomy" id="477680"/>
    <lineage>
        <taxon>Bacteria</taxon>
        <taxon>Pseudomonadati</taxon>
        <taxon>Bacteroidota</taxon>
        <taxon>Chitinophagia</taxon>
        <taxon>Chitinophagales</taxon>
        <taxon>Chitinophagaceae</taxon>
        <taxon>Filimonas</taxon>
    </lineage>
</organism>
<dbReference type="InterPro" id="IPR053865">
    <property type="entry name" value="DUF6934"/>
</dbReference>
<evidence type="ECO:0000313" key="2">
    <source>
        <dbReference type="Proteomes" id="UP000186917"/>
    </source>
</evidence>
<dbReference type="Pfam" id="PF22028">
    <property type="entry name" value="DUF6934"/>
    <property type="match status" value="1"/>
</dbReference>
<name>A0A173ML23_9BACT</name>
<dbReference type="EMBL" id="FTOR01000003">
    <property type="protein sequence ID" value="SIT10432.1"/>
    <property type="molecule type" value="Genomic_DNA"/>
</dbReference>
<accession>A0A173ML23</accession>
<sequence>MAIAVKIDFDDVYEIDPESEEMTSATFSTILTDGTITPLWIEIQPPSDLLPKVYNLAFGPHDKKGELDDSAELTHQNYSKVFSTILLHAKAYLTLYPDHYLGIDGSNNARAFLYYRQMLRNFAYLDEHFNMGALKYYVRITRFGKTHYENPFDFTDILPEVVKITKDSPKRVDHMYNYFIFNNKDKN</sequence>
<dbReference type="RefSeq" id="WP_076379315.1">
    <property type="nucleotide sequence ID" value="NZ_AP017422.1"/>
</dbReference>
<dbReference type="OrthoDB" id="1341042at2"/>
<protein>
    <submittedName>
        <fullName evidence="1">Uncharacterized protein</fullName>
    </submittedName>
</protein>
<dbReference type="KEGG" id="fln:FLA_4210"/>
<evidence type="ECO:0000313" key="1">
    <source>
        <dbReference type="EMBL" id="SIT10432.1"/>
    </source>
</evidence>
<proteinExistence type="predicted"/>
<dbReference type="Proteomes" id="UP000186917">
    <property type="component" value="Unassembled WGS sequence"/>
</dbReference>
<dbReference type="AlphaFoldDB" id="A0A173ML23"/>
<reference evidence="2" key="1">
    <citation type="submission" date="2017-01" db="EMBL/GenBank/DDBJ databases">
        <authorList>
            <person name="Varghese N."/>
            <person name="Submissions S."/>
        </authorList>
    </citation>
    <scope>NUCLEOTIDE SEQUENCE [LARGE SCALE GENOMIC DNA]</scope>
    <source>
        <strain evidence="2">DSM 21054</strain>
    </source>
</reference>
<gene>
    <name evidence="1" type="ORF">SAMN05421788_103514</name>
</gene>
<keyword evidence="2" id="KW-1185">Reference proteome</keyword>